<dbReference type="EC" id="6.3.2.17" evidence="3"/>
<dbReference type="NCBIfam" id="TIGR01499">
    <property type="entry name" value="folC"/>
    <property type="match status" value="1"/>
</dbReference>
<evidence type="ECO:0000256" key="7">
    <source>
        <dbReference type="ARBA" id="ARBA00022840"/>
    </source>
</evidence>
<feature type="domain" description="Mur ligase central" evidence="13">
    <location>
        <begin position="80"/>
        <end position="310"/>
    </location>
</feature>
<dbReference type="GO" id="GO:0005524">
    <property type="term" value="F:ATP binding"/>
    <property type="evidence" value="ECO:0007669"/>
    <property type="project" value="UniProtKB-KW"/>
</dbReference>
<evidence type="ECO:0000256" key="1">
    <source>
        <dbReference type="ARBA" id="ARBA00001946"/>
    </source>
</evidence>
<dbReference type="InterPro" id="IPR036615">
    <property type="entry name" value="Mur_ligase_C_dom_sf"/>
</dbReference>
<evidence type="ECO:0000256" key="10">
    <source>
        <dbReference type="ARBA" id="ARBA00047493"/>
    </source>
</evidence>
<dbReference type="InterPro" id="IPR004101">
    <property type="entry name" value="Mur_ligase_C"/>
</dbReference>
<comment type="similarity">
    <text evidence="2">Belongs to the folylpolyglutamate synthase family.</text>
</comment>
<dbReference type="STRING" id="526729.SAMN04324258_3818"/>
<gene>
    <name evidence="14" type="ORF">SAMN04324258_3818</name>
</gene>
<accession>A0A1T5LRI8</accession>
<dbReference type="SUPFAM" id="SSF53244">
    <property type="entry name" value="MurD-like peptide ligases, peptide-binding domain"/>
    <property type="match status" value="1"/>
</dbReference>
<dbReference type="EMBL" id="FUZQ01000007">
    <property type="protein sequence ID" value="SKC78573.1"/>
    <property type="molecule type" value="Genomic_DNA"/>
</dbReference>
<name>A0A1T5LRI8_9MICO</name>
<feature type="domain" description="Mur ligase C-terminal" evidence="12">
    <location>
        <begin position="335"/>
        <end position="451"/>
    </location>
</feature>
<comment type="catalytic activity">
    <reaction evidence="10">
        <text>(6S)-5,6,7,8-tetrahydrofolyl-(gamma-L-Glu)(n) + L-glutamate + ATP = (6S)-5,6,7,8-tetrahydrofolyl-(gamma-L-Glu)(n+1) + ADP + phosphate + H(+)</text>
        <dbReference type="Rhea" id="RHEA:10580"/>
        <dbReference type="Rhea" id="RHEA-COMP:14738"/>
        <dbReference type="Rhea" id="RHEA-COMP:14740"/>
        <dbReference type="ChEBI" id="CHEBI:15378"/>
        <dbReference type="ChEBI" id="CHEBI:29985"/>
        <dbReference type="ChEBI" id="CHEBI:30616"/>
        <dbReference type="ChEBI" id="CHEBI:43474"/>
        <dbReference type="ChEBI" id="CHEBI:141005"/>
        <dbReference type="ChEBI" id="CHEBI:456216"/>
        <dbReference type="EC" id="6.3.2.17"/>
    </reaction>
</comment>
<evidence type="ECO:0000313" key="14">
    <source>
        <dbReference type="EMBL" id="SKC78573.1"/>
    </source>
</evidence>
<organism evidence="14 15">
    <name type="scientific">Krasilnikoviella flava</name>
    <dbReference type="NCBI Taxonomy" id="526729"/>
    <lineage>
        <taxon>Bacteria</taxon>
        <taxon>Bacillati</taxon>
        <taxon>Actinomycetota</taxon>
        <taxon>Actinomycetes</taxon>
        <taxon>Micrococcales</taxon>
        <taxon>Promicromonosporaceae</taxon>
        <taxon>Krasilnikoviella</taxon>
    </lineage>
</organism>
<dbReference type="InterPro" id="IPR036565">
    <property type="entry name" value="Mur-like_cat_sf"/>
</dbReference>
<feature type="region of interest" description="Disordered" evidence="11">
    <location>
        <begin position="1"/>
        <end position="21"/>
    </location>
</feature>
<dbReference type="Gene3D" id="3.40.1190.10">
    <property type="entry name" value="Mur-like, catalytic domain"/>
    <property type="match status" value="1"/>
</dbReference>
<evidence type="ECO:0000256" key="5">
    <source>
        <dbReference type="ARBA" id="ARBA00022723"/>
    </source>
</evidence>
<evidence type="ECO:0000256" key="11">
    <source>
        <dbReference type="SAM" id="MobiDB-lite"/>
    </source>
</evidence>
<evidence type="ECO:0000256" key="9">
    <source>
        <dbReference type="ARBA" id="ARBA00030592"/>
    </source>
</evidence>
<evidence type="ECO:0000256" key="3">
    <source>
        <dbReference type="ARBA" id="ARBA00013025"/>
    </source>
</evidence>
<dbReference type="InterPro" id="IPR018109">
    <property type="entry name" value="Folylpolyglutamate_synth_CS"/>
</dbReference>
<dbReference type="PANTHER" id="PTHR11136">
    <property type="entry name" value="FOLYLPOLYGLUTAMATE SYNTHASE-RELATED"/>
    <property type="match status" value="1"/>
</dbReference>
<evidence type="ECO:0000313" key="15">
    <source>
        <dbReference type="Proteomes" id="UP000189777"/>
    </source>
</evidence>
<keyword evidence="5" id="KW-0479">Metal-binding</keyword>
<evidence type="ECO:0000256" key="4">
    <source>
        <dbReference type="ARBA" id="ARBA00022598"/>
    </source>
</evidence>
<dbReference type="PIRSF" id="PIRSF001563">
    <property type="entry name" value="Folylpolyglu_synth"/>
    <property type="match status" value="1"/>
</dbReference>
<keyword evidence="4" id="KW-0436">Ligase</keyword>
<dbReference type="InterPro" id="IPR013221">
    <property type="entry name" value="Mur_ligase_cen"/>
</dbReference>
<dbReference type="FunFam" id="3.40.1190.10:FF:000011">
    <property type="entry name" value="Folylpolyglutamate synthase/dihydrofolate synthase"/>
    <property type="match status" value="1"/>
</dbReference>
<keyword evidence="8" id="KW-0460">Magnesium</keyword>
<dbReference type="PANTHER" id="PTHR11136:SF0">
    <property type="entry name" value="DIHYDROFOLATE SYNTHETASE-RELATED"/>
    <property type="match status" value="1"/>
</dbReference>
<evidence type="ECO:0000259" key="13">
    <source>
        <dbReference type="Pfam" id="PF08245"/>
    </source>
</evidence>
<evidence type="ECO:0000256" key="6">
    <source>
        <dbReference type="ARBA" id="ARBA00022741"/>
    </source>
</evidence>
<dbReference type="SUPFAM" id="SSF53623">
    <property type="entry name" value="MurD-like peptide ligases, catalytic domain"/>
    <property type="match status" value="1"/>
</dbReference>
<dbReference type="GO" id="GO:0004326">
    <property type="term" value="F:tetrahydrofolylpolyglutamate synthase activity"/>
    <property type="evidence" value="ECO:0007669"/>
    <property type="project" value="UniProtKB-EC"/>
</dbReference>
<dbReference type="Gene3D" id="3.90.190.20">
    <property type="entry name" value="Mur ligase, C-terminal domain"/>
    <property type="match status" value="1"/>
</dbReference>
<dbReference type="InterPro" id="IPR001645">
    <property type="entry name" value="Folylpolyglutamate_synth"/>
</dbReference>
<evidence type="ECO:0000256" key="2">
    <source>
        <dbReference type="ARBA" id="ARBA00008276"/>
    </source>
</evidence>
<dbReference type="AlphaFoldDB" id="A0A1T5LRI8"/>
<keyword evidence="7" id="KW-0067">ATP-binding</keyword>
<evidence type="ECO:0000259" key="12">
    <source>
        <dbReference type="Pfam" id="PF02875"/>
    </source>
</evidence>
<sequence length="478" mass="50707">MTPDAEHQSSSAARKARTAELQAARRAAEDAVAAESLREVYAEIMSRAPEHDIDPTLDRVRRVLELLGDPQHAFRAIHLTGTNGKSSTARMTERLVREHGLRTGLFTSPHLTSVTERIQVDGEPLSAARFVEVWEDVAPYIGVVDRESQETGGPRLSFFEVLTVMAVAAFADAPVDVAVVEVGMGGRWDSTNVVDGEVAVLTPVGIDHERWLGSTLAEIATEKSGIVKERATVVSAQQEVVVDEILRERAAEVSAHLLREGVELEVAGRRVAVGGQLVDLRTPAGLYTEVLVPLHGAFQAHNALLALAAVEALLGGRALDGGVVETAFADVVVPGRLEVVRSSPTVIVDAAHNPHGAEALVGALEEEFDLSRLVGVVAVMADKDVEGLLATLEPALTDLVLTRNSSARSADPEDLLEVAQEIFGEDRVRTAARLDEALQVAADLAESGDQVGVGTGRGILVTGSVITVADARILLGRG</sequence>
<dbReference type="GO" id="GO:0008841">
    <property type="term" value="F:dihydrofolate synthase activity"/>
    <property type="evidence" value="ECO:0007669"/>
    <property type="project" value="TreeGrafter"/>
</dbReference>
<keyword evidence="15" id="KW-1185">Reference proteome</keyword>
<dbReference type="Pfam" id="PF08245">
    <property type="entry name" value="Mur_ligase_M"/>
    <property type="match status" value="1"/>
</dbReference>
<protein>
    <recommendedName>
        <fullName evidence="3">tetrahydrofolate synthase</fullName>
        <ecNumber evidence="3">6.3.2.17</ecNumber>
    </recommendedName>
    <alternativeName>
        <fullName evidence="9">Tetrahydrofolylpolyglutamate synthase</fullName>
    </alternativeName>
</protein>
<reference evidence="14 15" key="1">
    <citation type="submission" date="2017-02" db="EMBL/GenBank/DDBJ databases">
        <authorList>
            <person name="Peterson S.W."/>
        </authorList>
    </citation>
    <scope>NUCLEOTIDE SEQUENCE [LARGE SCALE GENOMIC DNA]</scope>
    <source>
        <strain evidence="14 15">DSM 21481</strain>
    </source>
</reference>
<keyword evidence="6" id="KW-0547">Nucleotide-binding</keyword>
<dbReference type="PROSITE" id="PS01011">
    <property type="entry name" value="FOLYLPOLYGLU_SYNT_1"/>
    <property type="match status" value="1"/>
</dbReference>
<dbReference type="PROSITE" id="PS01012">
    <property type="entry name" value="FOLYLPOLYGLU_SYNT_2"/>
    <property type="match status" value="1"/>
</dbReference>
<dbReference type="GO" id="GO:0046872">
    <property type="term" value="F:metal ion binding"/>
    <property type="evidence" value="ECO:0007669"/>
    <property type="project" value="UniProtKB-KW"/>
</dbReference>
<dbReference type="OrthoDB" id="9809356at2"/>
<dbReference type="GO" id="GO:0005737">
    <property type="term" value="C:cytoplasm"/>
    <property type="evidence" value="ECO:0007669"/>
    <property type="project" value="TreeGrafter"/>
</dbReference>
<dbReference type="Pfam" id="PF02875">
    <property type="entry name" value="Mur_ligase_C"/>
    <property type="match status" value="1"/>
</dbReference>
<proteinExistence type="inferred from homology"/>
<comment type="cofactor">
    <cofactor evidence="1">
        <name>Mg(2+)</name>
        <dbReference type="ChEBI" id="CHEBI:18420"/>
    </cofactor>
</comment>
<dbReference type="Proteomes" id="UP000189777">
    <property type="component" value="Unassembled WGS sequence"/>
</dbReference>
<evidence type="ECO:0000256" key="8">
    <source>
        <dbReference type="ARBA" id="ARBA00022842"/>
    </source>
</evidence>